<name>A0AAN8F377_TRICO</name>
<organism evidence="2 3">
    <name type="scientific">Trichostrongylus colubriformis</name>
    <name type="common">Black scour worm</name>
    <dbReference type="NCBI Taxonomy" id="6319"/>
    <lineage>
        <taxon>Eukaryota</taxon>
        <taxon>Metazoa</taxon>
        <taxon>Ecdysozoa</taxon>
        <taxon>Nematoda</taxon>
        <taxon>Chromadorea</taxon>
        <taxon>Rhabditida</taxon>
        <taxon>Rhabditina</taxon>
        <taxon>Rhabditomorpha</taxon>
        <taxon>Strongyloidea</taxon>
        <taxon>Trichostrongylidae</taxon>
        <taxon>Trichostrongylus</taxon>
    </lineage>
</organism>
<reference evidence="2 3" key="1">
    <citation type="submission" date="2019-10" db="EMBL/GenBank/DDBJ databases">
        <title>Assembly and Annotation for the nematode Trichostrongylus colubriformis.</title>
        <authorList>
            <person name="Martin J."/>
        </authorList>
    </citation>
    <scope>NUCLEOTIDE SEQUENCE [LARGE SCALE GENOMIC DNA]</scope>
    <source>
        <strain evidence="2">G859</strain>
        <tissue evidence="2">Whole worm</tissue>
    </source>
</reference>
<sequence length="119" mass="13023">MIAVNNEDSMDQSKAQSGPSCCQRSSSEIPRVPPHAPSSPKSMRSDSTLSVDSGQCSGIPGDVVLTSQHSFSSSREEREEKEQSDETSSIFHVYQQRCLPGYARIASKCTVRGEVSERR</sequence>
<accession>A0AAN8F377</accession>
<feature type="compositionally biased region" description="Polar residues" evidence="1">
    <location>
        <begin position="12"/>
        <end position="28"/>
    </location>
</feature>
<proteinExistence type="predicted"/>
<evidence type="ECO:0000256" key="1">
    <source>
        <dbReference type="SAM" id="MobiDB-lite"/>
    </source>
</evidence>
<comment type="caution">
    <text evidence="2">The sequence shown here is derived from an EMBL/GenBank/DDBJ whole genome shotgun (WGS) entry which is preliminary data.</text>
</comment>
<gene>
    <name evidence="2" type="ORF">GCK32_019397</name>
</gene>
<keyword evidence="3" id="KW-1185">Reference proteome</keyword>
<feature type="region of interest" description="Disordered" evidence="1">
    <location>
        <begin position="1"/>
        <end position="89"/>
    </location>
</feature>
<evidence type="ECO:0000313" key="3">
    <source>
        <dbReference type="Proteomes" id="UP001331761"/>
    </source>
</evidence>
<dbReference type="EMBL" id="WIXE01016552">
    <property type="protein sequence ID" value="KAK5972546.1"/>
    <property type="molecule type" value="Genomic_DNA"/>
</dbReference>
<dbReference type="Proteomes" id="UP001331761">
    <property type="component" value="Unassembled WGS sequence"/>
</dbReference>
<protein>
    <submittedName>
        <fullName evidence="2">Uncharacterized protein</fullName>
    </submittedName>
</protein>
<evidence type="ECO:0000313" key="2">
    <source>
        <dbReference type="EMBL" id="KAK5972546.1"/>
    </source>
</evidence>
<dbReference type="AlphaFoldDB" id="A0AAN8F377"/>
<feature type="compositionally biased region" description="Polar residues" evidence="1">
    <location>
        <begin position="39"/>
        <end position="56"/>
    </location>
</feature>